<dbReference type="PANTHER" id="PTHR44167">
    <property type="entry name" value="OVARIAN-SPECIFIC SERINE/THREONINE-PROTEIN KINASE LOK-RELATED"/>
    <property type="match status" value="1"/>
</dbReference>
<dbReference type="PANTHER" id="PTHR44167:SF24">
    <property type="entry name" value="SERINE_THREONINE-PROTEIN KINASE CHK2"/>
    <property type="match status" value="1"/>
</dbReference>
<dbReference type="InterPro" id="IPR000253">
    <property type="entry name" value="FHA_dom"/>
</dbReference>
<dbReference type="Pfam" id="PF00498">
    <property type="entry name" value="FHA"/>
    <property type="match status" value="1"/>
</dbReference>
<keyword evidence="14" id="KW-1185">Reference proteome</keyword>
<keyword evidence="3 10" id="KW-0723">Serine/threonine-protein kinase</keyword>
<dbReference type="GO" id="GO:0004674">
    <property type="term" value="F:protein serine/threonine kinase activity"/>
    <property type="evidence" value="ECO:0007669"/>
    <property type="project" value="UniProtKB-KW"/>
</dbReference>
<name>A0A433D380_9FUNG</name>
<evidence type="ECO:0000313" key="13">
    <source>
        <dbReference type="EMBL" id="RUP45285.1"/>
    </source>
</evidence>
<accession>A0A433D380</accession>
<dbReference type="InterPro" id="IPR017441">
    <property type="entry name" value="Protein_kinase_ATP_BS"/>
</dbReference>
<dbReference type="PROSITE" id="PS50006">
    <property type="entry name" value="FHA_DOMAIN"/>
    <property type="match status" value="1"/>
</dbReference>
<evidence type="ECO:0000256" key="6">
    <source>
        <dbReference type="ARBA" id="ARBA00022840"/>
    </source>
</evidence>
<evidence type="ECO:0000256" key="2">
    <source>
        <dbReference type="ARBA" id="ARBA00012513"/>
    </source>
</evidence>
<reference evidence="13 14" key="1">
    <citation type="journal article" date="2018" name="New Phytol.">
        <title>Phylogenomics of Endogonaceae and evolution of mycorrhizas within Mucoromycota.</title>
        <authorList>
            <person name="Chang Y."/>
            <person name="Desiro A."/>
            <person name="Na H."/>
            <person name="Sandor L."/>
            <person name="Lipzen A."/>
            <person name="Clum A."/>
            <person name="Barry K."/>
            <person name="Grigoriev I.V."/>
            <person name="Martin F.M."/>
            <person name="Stajich J.E."/>
            <person name="Smith M.E."/>
            <person name="Bonito G."/>
            <person name="Spatafora J.W."/>
        </authorList>
    </citation>
    <scope>NUCLEOTIDE SEQUENCE [LARGE SCALE GENOMIC DNA]</scope>
    <source>
        <strain evidence="13 14">GMNB39</strain>
    </source>
</reference>
<comment type="caution">
    <text evidence="13">The sequence shown here is derived from an EMBL/GenBank/DDBJ whole genome shotgun (WGS) entry which is preliminary data.</text>
</comment>
<comment type="catalytic activity">
    <reaction evidence="8">
        <text>L-seryl-[protein] + ATP = O-phospho-L-seryl-[protein] + ADP + H(+)</text>
        <dbReference type="Rhea" id="RHEA:17989"/>
        <dbReference type="Rhea" id="RHEA-COMP:9863"/>
        <dbReference type="Rhea" id="RHEA-COMP:11604"/>
        <dbReference type="ChEBI" id="CHEBI:15378"/>
        <dbReference type="ChEBI" id="CHEBI:29999"/>
        <dbReference type="ChEBI" id="CHEBI:30616"/>
        <dbReference type="ChEBI" id="CHEBI:83421"/>
        <dbReference type="ChEBI" id="CHEBI:456216"/>
        <dbReference type="EC" id="2.7.11.1"/>
    </reaction>
</comment>
<dbReference type="AlphaFoldDB" id="A0A433D380"/>
<dbReference type="EMBL" id="RBNI01007527">
    <property type="protein sequence ID" value="RUP45285.1"/>
    <property type="molecule type" value="Genomic_DNA"/>
</dbReference>
<keyword evidence="5" id="KW-0418">Kinase</keyword>
<comment type="catalytic activity">
    <reaction evidence="7">
        <text>L-threonyl-[protein] + ATP = O-phospho-L-threonyl-[protein] + ADP + H(+)</text>
        <dbReference type="Rhea" id="RHEA:46608"/>
        <dbReference type="Rhea" id="RHEA-COMP:11060"/>
        <dbReference type="Rhea" id="RHEA-COMP:11605"/>
        <dbReference type="ChEBI" id="CHEBI:15378"/>
        <dbReference type="ChEBI" id="CHEBI:30013"/>
        <dbReference type="ChEBI" id="CHEBI:30616"/>
        <dbReference type="ChEBI" id="CHEBI:61977"/>
        <dbReference type="ChEBI" id="CHEBI:456216"/>
        <dbReference type="EC" id="2.7.11.1"/>
    </reaction>
</comment>
<dbReference type="SUPFAM" id="SSF49879">
    <property type="entry name" value="SMAD/FHA domain"/>
    <property type="match status" value="1"/>
</dbReference>
<evidence type="ECO:0000256" key="4">
    <source>
        <dbReference type="ARBA" id="ARBA00022741"/>
    </source>
</evidence>
<keyword evidence="4 9" id="KW-0547">Nucleotide-binding</keyword>
<evidence type="ECO:0000259" key="12">
    <source>
        <dbReference type="PROSITE" id="PS50011"/>
    </source>
</evidence>
<evidence type="ECO:0000256" key="1">
    <source>
        <dbReference type="ARBA" id="ARBA00005575"/>
    </source>
</evidence>
<dbReference type="Gene3D" id="2.60.200.20">
    <property type="match status" value="1"/>
</dbReference>
<evidence type="ECO:0000256" key="8">
    <source>
        <dbReference type="ARBA" id="ARBA00048679"/>
    </source>
</evidence>
<evidence type="ECO:0000256" key="3">
    <source>
        <dbReference type="ARBA" id="ARBA00022527"/>
    </source>
</evidence>
<dbReference type="SMART" id="SM00220">
    <property type="entry name" value="S_TKc"/>
    <property type="match status" value="1"/>
</dbReference>
<feature type="binding site" evidence="9">
    <location>
        <position position="218"/>
    </location>
    <ligand>
        <name>ATP</name>
        <dbReference type="ChEBI" id="CHEBI:30616"/>
    </ligand>
</feature>
<evidence type="ECO:0000256" key="7">
    <source>
        <dbReference type="ARBA" id="ARBA00047899"/>
    </source>
</evidence>
<dbReference type="OrthoDB" id="10252171at2759"/>
<keyword evidence="6 9" id="KW-0067">ATP-binding</keyword>
<dbReference type="GO" id="GO:0005737">
    <property type="term" value="C:cytoplasm"/>
    <property type="evidence" value="ECO:0007669"/>
    <property type="project" value="TreeGrafter"/>
</dbReference>
<dbReference type="InterPro" id="IPR008984">
    <property type="entry name" value="SMAD_FHA_dom_sf"/>
</dbReference>
<dbReference type="Pfam" id="PF00069">
    <property type="entry name" value="Pkinase"/>
    <property type="match status" value="2"/>
</dbReference>
<dbReference type="InterPro" id="IPR008271">
    <property type="entry name" value="Ser/Thr_kinase_AS"/>
</dbReference>
<dbReference type="SMART" id="SM00240">
    <property type="entry name" value="FHA"/>
    <property type="match status" value="1"/>
</dbReference>
<dbReference type="Gene3D" id="3.30.200.20">
    <property type="entry name" value="Phosphorylase Kinase, domain 1"/>
    <property type="match status" value="1"/>
</dbReference>
<dbReference type="EC" id="2.7.11.1" evidence="2"/>
<dbReference type="Gene3D" id="1.10.510.10">
    <property type="entry name" value="Transferase(Phosphotransferase) domain 1"/>
    <property type="match status" value="1"/>
</dbReference>
<evidence type="ECO:0000256" key="10">
    <source>
        <dbReference type="RuleBase" id="RU000304"/>
    </source>
</evidence>
<dbReference type="InterPro" id="IPR011009">
    <property type="entry name" value="Kinase-like_dom_sf"/>
</dbReference>
<evidence type="ECO:0000259" key="11">
    <source>
        <dbReference type="PROSITE" id="PS50006"/>
    </source>
</evidence>
<dbReference type="PROSITE" id="PS00108">
    <property type="entry name" value="PROTEIN_KINASE_ST"/>
    <property type="match status" value="1"/>
</dbReference>
<feature type="domain" description="FHA" evidence="11">
    <location>
        <begin position="85"/>
        <end position="139"/>
    </location>
</feature>
<dbReference type="Proteomes" id="UP000268093">
    <property type="component" value="Unassembled WGS sequence"/>
</dbReference>
<evidence type="ECO:0000256" key="5">
    <source>
        <dbReference type="ARBA" id="ARBA00022777"/>
    </source>
</evidence>
<dbReference type="PROSITE" id="PS50011">
    <property type="entry name" value="PROTEIN_KINASE_DOM"/>
    <property type="match status" value="1"/>
</dbReference>
<dbReference type="InterPro" id="IPR000719">
    <property type="entry name" value="Prot_kinase_dom"/>
</dbReference>
<organism evidence="13 14">
    <name type="scientific">Jimgerdemannia flammicorona</name>
    <dbReference type="NCBI Taxonomy" id="994334"/>
    <lineage>
        <taxon>Eukaryota</taxon>
        <taxon>Fungi</taxon>
        <taxon>Fungi incertae sedis</taxon>
        <taxon>Mucoromycota</taxon>
        <taxon>Mucoromycotina</taxon>
        <taxon>Endogonomycetes</taxon>
        <taxon>Endogonales</taxon>
        <taxon>Endogonaceae</taxon>
        <taxon>Jimgerdemannia</taxon>
    </lineage>
</organism>
<proteinExistence type="inferred from homology"/>
<comment type="similarity">
    <text evidence="1">Belongs to the protein kinase superfamily. CAMK Ser/Thr protein kinase family. CHEK2 subfamily.</text>
</comment>
<dbReference type="GO" id="GO:0005634">
    <property type="term" value="C:nucleus"/>
    <property type="evidence" value="ECO:0007669"/>
    <property type="project" value="TreeGrafter"/>
</dbReference>
<dbReference type="GO" id="GO:0051598">
    <property type="term" value="P:meiotic recombination checkpoint signaling"/>
    <property type="evidence" value="ECO:0007669"/>
    <property type="project" value="TreeGrafter"/>
</dbReference>
<feature type="domain" description="Protein kinase" evidence="12">
    <location>
        <begin position="189"/>
        <end position="370"/>
    </location>
</feature>
<gene>
    <name evidence="13" type="ORF">BC936DRAFT_148369</name>
</gene>
<dbReference type="SUPFAM" id="SSF56112">
    <property type="entry name" value="Protein kinase-like (PK-like)"/>
    <property type="match status" value="2"/>
</dbReference>
<protein>
    <recommendedName>
        <fullName evidence="2">non-specific serine/threonine protein kinase</fullName>
        <ecNumber evidence="2">2.7.11.1</ecNumber>
    </recommendedName>
</protein>
<keyword evidence="5" id="KW-0808">Transferase</keyword>
<sequence>MNHVDLWLTDVFSRPFKTVFGNCSFCFCRDSKMEQNSQELRGTQPTQPVSDENYEDNGSVVYGRLAPLHGKDLEEILLTPEHEKYLVGKDPACNVVLPDLNGISHRHFEGDSSDSPNQTRTIFIEDKSTCGTYVRGKRIGKANKTVLSNGDEITLGGTTPDGSGNKKFLSYIFLQRSAKDDSTEVNDTYDIRDFIGSGNFSIVKQAIHRSTGDQYACKIINMHKWASQPAVLRALEREQHIVSFIDFYRDPKTYWIIMEFVSGGDLNGYLGKKPVLEESEVKHLTRQICEAVQITPYAQNTNVPFIRPLSRNLTIPSTPHHHLTYMHEKGFVHRDIKPDNILLTLPDRNFVKLSDLGGFEVKVYVSHMSF</sequence>
<dbReference type="PROSITE" id="PS00107">
    <property type="entry name" value="PROTEIN_KINASE_ATP"/>
    <property type="match status" value="1"/>
</dbReference>
<evidence type="ECO:0000256" key="9">
    <source>
        <dbReference type="PROSITE-ProRule" id="PRU10141"/>
    </source>
</evidence>
<evidence type="ECO:0000313" key="14">
    <source>
        <dbReference type="Proteomes" id="UP000268093"/>
    </source>
</evidence>
<dbReference type="GO" id="GO:0005524">
    <property type="term" value="F:ATP binding"/>
    <property type="evidence" value="ECO:0007669"/>
    <property type="project" value="UniProtKB-UniRule"/>
</dbReference>